<dbReference type="PANTHER" id="PTHR47691">
    <property type="entry name" value="REGULATOR-RELATED"/>
    <property type="match status" value="1"/>
</dbReference>
<evidence type="ECO:0000313" key="1">
    <source>
        <dbReference type="EMBL" id="CAA9527692.1"/>
    </source>
</evidence>
<organism evidence="1">
    <name type="scientific">uncultured Thermomicrobiales bacterium</name>
    <dbReference type="NCBI Taxonomy" id="1645740"/>
    <lineage>
        <taxon>Bacteria</taxon>
        <taxon>Pseudomonadati</taxon>
        <taxon>Thermomicrobiota</taxon>
        <taxon>Thermomicrobia</taxon>
        <taxon>Thermomicrobiales</taxon>
        <taxon>environmental samples</taxon>
    </lineage>
</organism>
<sequence length="128" mass="14009">MLETIREYGLEQLTESGEVAALRDAHLAWAVTFAERTSPTVHGPGSAPWLRLLDVDHDNLRAALAWALERKNAEAALRLGGALRDFWYLRGHNAEGRRWLEAGLAIGADAPAAVRARALLGVGWLANF</sequence>
<dbReference type="AlphaFoldDB" id="A0A6J4TP18"/>
<accession>A0A6J4TP18</accession>
<dbReference type="PANTHER" id="PTHR47691:SF3">
    <property type="entry name" value="HTH-TYPE TRANSCRIPTIONAL REGULATOR RV0890C-RELATED"/>
    <property type="match status" value="1"/>
</dbReference>
<dbReference type="EMBL" id="CADCWE010000039">
    <property type="protein sequence ID" value="CAA9527692.1"/>
    <property type="molecule type" value="Genomic_DNA"/>
</dbReference>
<proteinExistence type="predicted"/>
<protein>
    <submittedName>
        <fullName evidence="1">Uncharacterized protein</fullName>
    </submittedName>
</protein>
<reference evidence="1" key="1">
    <citation type="submission" date="2020-02" db="EMBL/GenBank/DDBJ databases">
        <authorList>
            <person name="Meier V. D."/>
        </authorList>
    </citation>
    <scope>NUCLEOTIDE SEQUENCE</scope>
    <source>
        <strain evidence="1">AVDCRST_MAG73</strain>
    </source>
</reference>
<name>A0A6J4TP18_9BACT</name>
<gene>
    <name evidence="1" type="ORF">AVDCRST_MAG73-646</name>
</gene>